<dbReference type="SUPFAM" id="SSF52777">
    <property type="entry name" value="CoA-dependent acyltransferases"/>
    <property type="match status" value="1"/>
</dbReference>
<organism evidence="1 2">
    <name type="scientific">Fusarium oxysporum</name>
    <name type="common">Fusarium vascular wilt</name>
    <dbReference type="NCBI Taxonomy" id="5507"/>
    <lineage>
        <taxon>Eukaryota</taxon>
        <taxon>Fungi</taxon>
        <taxon>Dikarya</taxon>
        <taxon>Ascomycota</taxon>
        <taxon>Pezizomycotina</taxon>
        <taxon>Sordariomycetes</taxon>
        <taxon>Hypocreomycetidae</taxon>
        <taxon>Hypocreales</taxon>
        <taxon>Nectriaceae</taxon>
        <taxon>Fusarium</taxon>
        <taxon>Fusarium oxysporum species complex</taxon>
    </lineage>
</organism>
<dbReference type="EMBL" id="FMJY01000001">
    <property type="protein sequence ID" value="SCO76724.1"/>
    <property type="molecule type" value="Genomic_DNA"/>
</dbReference>
<accession>A0A2H3SWA0</accession>
<proteinExistence type="predicted"/>
<sequence length="139" mass="15488">MAQVAWPLMQRAYTNNNPVGFGYVTSGRDAPVSGTESDPDVFINVLISDLEFATLGAGLADSIDLHYRPLSEIKRILQFPHDQRANFKTVLSFYCYDEPVMSLPKDVAIDLIHLIDMSEFVYSVEDDAQLNLQGGDDQS</sequence>
<name>A0A2H3SWA0_FUSOX</name>
<reference evidence="2" key="1">
    <citation type="submission" date="2016-09" db="EMBL/GenBank/DDBJ databases">
        <authorList>
            <person name="Guldener U."/>
        </authorList>
    </citation>
    <scope>NUCLEOTIDE SEQUENCE [LARGE SCALE GENOMIC DNA]</scope>
    <source>
        <strain evidence="2">V64-1</strain>
    </source>
</reference>
<gene>
    <name evidence="1" type="ORF">FRV6_00936</name>
</gene>
<dbReference type="OrthoDB" id="3545537at2759"/>
<protein>
    <submittedName>
        <fullName evidence="1">Uncharacterized protein</fullName>
    </submittedName>
</protein>
<evidence type="ECO:0000313" key="2">
    <source>
        <dbReference type="Proteomes" id="UP000219369"/>
    </source>
</evidence>
<dbReference type="AlphaFoldDB" id="A0A2H3SWA0"/>
<evidence type="ECO:0000313" key="1">
    <source>
        <dbReference type="EMBL" id="SCO76724.1"/>
    </source>
</evidence>
<dbReference type="Proteomes" id="UP000219369">
    <property type="component" value="Unassembled WGS sequence"/>
</dbReference>